<keyword evidence="1" id="KW-1133">Transmembrane helix</keyword>
<organism evidence="2">
    <name type="scientific">Arion vulgaris</name>
    <dbReference type="NCBI Taxonomy" id="1028688"/>
    <lineage>
        <taxon>Eukaryota</taxon>
        <taxon>Metazoa</taxon>
        <taxon>Spiralia</taxon>
        <taxon>Lophotrochozoa</taxon>
        <taxon>Mollusca</taxon>
        <taxon>Gastropoda</taxon>
        <taxon>Heterobranchia</taxon>
        <taxon>Euthyneura</taxon>
        <taxon>Panpulmonata</taxon>
        <taxon>Eupulmonata</taxon>
        <taxon>Stylommatophora</taxon>
        <taxon>Helicina</taxon>
        <taxon>Arionoidea</taxon>
        <taxon>Arionidae</taxon>
        <taxon>Arion</taxon>
    </lineage>
</organism>
<dbReference type="EMBL" id="HACG01041072">
    <property type="protein sequence ID" value="CEK87937.1"/>
    <property type="molecule type" value="Transcribed_RNA"/>
</dbReference>
<feature type="transmembrane region" description="Helical" evidence="1">
    <location>
        <begin position="62"/>
        <end position="87"/>
    </location>
</feature>
<keyword evidence="1" id="KW-0472">Membrane</keyword>
<proteinExistence type="predicted"/>
<accession>A0A0B7B515</accession>
<evidence type="ECO:0000313" key="2">
    <source>
        <dbReference type="EMBL" id="CEK87937.1"/>
    </source>
</evidence>
<feature type="non-terminal residue" evidence="2">
    <location>
        <position position="1"/>
    </location>
</feature>
<name>A0A0B7B515_9EUPU</name>
<protein>
    <submittedName>
        <fullName evidence="2">Uncharacterized protein</fullName>
    </submittedName>
</protein>
<feature type="non-terminal residue" evidence="2">
    <location>
        <position position="145"/>
    </location>
</feature>
<keyword evidence="1" id="KW-0812">Transmembrane</keyword>
<reference evidence="2" key="1">
    <citation type="submission" date="2014-12" db="EMBL/GenBank/DDBJ databases">
        <title>Insight into the proteome of Arion vulgaris.</title>
        <authorList>
            <person name="Aradska J."/>
            <person name="Bulat T."/>
            <person name="Smidak R."/>
            <person name="Sarate P."/>
            <person name="Gangsoo J."/>
            <person name="Sialana F."/>
            <person name="Bilban M."/>
            <person name="Lubec G."/>
        </authorList>
    </citation>
    <scope>NUCLEOTIDE SEQUENCE</scope>
    <source>
        <tissue evidence="2">Skin</tissue>
    </source>
</reference>
<evidence type="ECO:0000256" key="1">
    <source>
        <dbReference type="SAM" id="Phobius"/>
    </source>
</evidence>
<gene>
    <name evidence="2" type="primary">ORF162229</name>
</gene>
<dbReference type="AlphaFoldDB" id="A0A0B7B515"/>
<sequence>TFKTAQSLIFYKTMRKLGHEIFYNSAVFLAWTLTSFLCHYFAKSFLSATLATSDPITVQQLWTHIWVAAFLTLAQLALCHVTVNLNYPEDSNYLRMTRITHCLSTYATNLSLSVMFASSTLAIKLAEPVTTAVIQYFVQGTPLSV</sequence>
<feature type="transmembrane region" description="Helical" evidence="1">
    <location>
        <begin position="21"/>
        <end position="42"/>
    </location>
</feature>